<feature type="domain" description="Glycosyltransferase subfamily 4-like N-terminal" evidence="2">
    <location>
        <begin position="13"/>
        <end position="172"/>
    </location>
</feature>
<protein>
    <submittedName>
        <fullName evidence="3">Glycosyl transferase</fullName>
    </submittedName>
</protein>
<dbReference type="InterPro" id="IPR028098">
    <property type="entry name" value="Glyco_trans_4-like_N"/>
</dbReference>
<dbReference type="GO" id="GO:0016757">
    <property type="term" value="F:glycosyltransferase activity"/>
    <property type="evidence" value="ECO:0007669"/>
    <property type="project" value="InterPro"/>
</dbReference>
<evidence type="ECO:0000313" key="4">
    <source>
        <dbReference type="Proteomes" id="UP001156690"/>
    </source>
</evidence>
<dbReference type="SUPFAM" id="SSF53756">
    <property type="entry name" value="UDP-Glycosyltransferase/glycogen phosphorylase"/>
    <property type="match status" value="1"/>
</dbReference>
<gene>
    <name evidence="3" type="ORF">GCM10007932_49800</name>
</gene>
<dbReference type="PANTHER" id="PTHR12526">
    <property type="entry name" value="GLYCOSYLTRANSFERASE"/>
    <property type="match status" value="1"/>
</dbReference>
<keyword evidence="4" id="KW-1185">Reference proteome</keyword>
<evidence type="ECO:0000259" key="2">
    <source>
        <dbReference type="Pfam" id="PF13439"/>
    </source>
</evidence>
<evidence type="ECO:0000313" key="3">
    <source>
        <dbReference type="EMBL" id="GLQ75618.1"/>
    </source>
</evidence>
<proteinExistence type="predicted"/>
<keyword evidence="3" id="KW-0808">Transferase</keyword>
<sequence length="359" mass="40060">MKTIVHVVQHLRPGGIEVMVLDMLRFADKANKVFVVSLEGSKENSLRAWPRLKDHESQLFFLNKHPGLKPKLLMTMRNLLSTLKADVVHSHHIGPLLYGNVAARIANVPIRIHTEHDAWHLDNDVDVRLEKLACYLSQPKLVADADFVKEKLANVLEDIPVETIHNGIDCERFVPGDTNIARERLNLPIDKKIIGCSGRMEWVKGQDTLLYALKGLPSNVVLAIAGHGTQRSSLEALTKKLNLEERVFFLGFTDDMVSFYQALDLYCLPSRNEGFPLSTLEAQSCNVRCVATDVGGVKEAICPESGTLVTPDNSSLMNEALSSVLNGENSCTPRNYIVKNYDIRNMTSAYEKLCNKGEK</sequence>
<name>A0AAV5NZ23_9VIBR</name>
<organism evidence="3 4">
    <name type="scientific">Vibrio penaeicida</name>
    <dbReference type="NCBI Taxonomy" id="104609"/>
    <lineage>
        <taxon>Bacteria</taxon>
        <taxon>Pseudomonadati</taxon>
        <taxon>Pseudomonadota</taxon>
        <taxon>Gammaproteobacteria</taxon>
        <taxon>Vibrionales</taxon>
        <taxon>Vibrionaceae</taxon>
        <taxon>Vibrio</taxon>
    </lineage>
</organism>
<feature type="domain" description="Glycosyl transferase family 1" evidence="1">
    <location>
        <begin position="180"/>
        <end position="331"/>
    </location>
</feature>
<dbReference type="RefSeq" id="WP_126609671.1">
    <property type="nucleotide sequence ID" value="NZ_AP025144.1"/>
</dbReference>
<dbReference type="EMBL" id="BSNX01000074">
    <property type="protein sequence ID" value="GLQ75618.1"/>
    <property type="molecule type" value="Genomic_DNA"/>
</dbReference>
<dbReference type="Proteomes" id="UP001156690">
    <property type="component" value="Unassembled WGS sequence"/>
</dbReference>
<dbReference type="InterPro" id="IPR001296">
    <property type="entry name" value="Glyco_trans_1"/>
</dbReference>
<dbReference type="Gene3D" id="3.40.50.2000">
    <property type="entry name" value="Glycogen Phosphorylase B"/>
    <property type="match status" value="2"/>
</dbReference>
<dbReference type="Pfam" id="PF13439">
    <property type="entry name" value="Glyco_transf_4"/>
    <property type="match status" value="1"/>
</dbReference>
<dbReference type="GO" id="GO:1901135">
    <property type="term" value="P:carbohydrate derivative metabolic process"/>
    <property type="evidence" value="ECO:0007669"/>
    <property type="project" value="UniProtKB-ARBA"/>
</dbReference>
<dbReference type="AlphaFoldDB" id="A0AAV5NZ23"/>
<reference evidence="4" key="1">
    <citation type="journal article" date="2019" name="Int. J. Syst. Evol. Microbiol.">
        <title>The Global Catalogue of Microorganisms (GCM) 10K type strain sequencing project: providing services to taxonomists for standard genome sequencing and annotation.</title>
        <authorList>
            <consortium name="The Broad Institute Genomics Platform"/>
            <consortium name="The Broad Institute Genome Sequencing Center for Infectious Disease"/>
            <person name="Wu L."/>
            <person name="Ma J."/>
        </authorList>
    </citation>
    <scope>NUCLEOTIDE SEQUENCE [LARGE SCALE GENOMIC DNA]</scope>
    <source>
        <strain evidence="4">NBRC 15640</strain>
    </source>
</reference>
<dbReference type="Pfam" id="PF00534">
    <property type="entry name" value="Glycos_transf_1"/>
    <property type="match status" value="1"/>
</dbReference>
<comment type="caution">
    <text evidence="3">The sequence shown here is derived from an EMBL/GenBank/DDBJ whole genome shotgun (WGS) entry which is preliminary data.</text>
</comment>
<accession>A0AAV5NZ23</accession>
<evidence type="ECO:0000259" key="1">
    <source>
        <dbReference type="Pfam" id="PF00534"/>
    </source>
</evidence>
<dbReference type="PANTHER" id="PTHR12526:SF630">
    <property type="entry name" value="GLYCOSYLTRANSFERASE"/>
    <property type="match status" value="1"/>
</dbReference>